<gene>
    <name evidence="1" type="ORF">V6N11_020584</name>
</gene>
<name>A0ABR2Q9C1_9ROSI</name>
<sequence length="216" mass="24367">MELEANGDELWEKLKNNIDVDSLFDFCFNFQSCILIKRVWLICVAAALWSLWLARNDKIFDGKITNFKELLLQVKIRALLWVKAVDDLSCFTESSWWNTPFVCFKFQQDESDKRRPILSGYVTFIVDGAAFIHGAGCGGTLYTDLGLVRALFSGPVENEAYVKPFANNLFHSRSSTSPGLITHMNGCLLLVKPQVISASSLSIDVKLPKLTYKTEL</sequence>
<reference evidence="1 2" key="1">
    <citation type="journal article" date="2024" name="G3 (Bethesda)">
        <title>Genome assembly of Hibiscus sabdariffa L. provides insights into metabolisms of medicinal natural products.</title>
        <authorList>
            <person name="Kim T."/>
        </authorList>
    </citation>
    <scope>NUCLEOTIDE SEQUENCE [LARGE SCALE GENOMIC DNA]</scope>
    <source>
        <strain evidence="1">TK-2024</strain>
        <tissue evidence="1">Old leaves</tissue>
    </source>
</reference>
<protein>
    <submittedName>
        <fullName evidence="1">Uncharacterized protein</fullName>
    </submittedName>
</protein>
<comment type="caution">
    <text evidence="1">The sequence shown here is derived from an EMBL/GenBank/DDBJ whole genome shotgun (WGS) entry which is preliminary data.</text>
</comment>
<keyword evidence="2" id="KW-1185">Reference proteome</keyword>
<dbReference type="EMBL" id="JBBPBN010000043">
    <property type="protein sequence ID" value="KAK8997095.1"/>
    <property type="molecule type" value="Genomic_DNA"/>
</dbReference>
<accession>A0ABR2Q9C1</accession>
<evidence type="ECO:0000313" key="1">
    <source>
        <dbReference type="EMBL" id="KAK8997095.1"/>
    </source>
</evidence>
<proteinExistence type="predicted"/>
<organism evidence="1 2">
    <name type="scientific">Hibiscus sabdariffa</name>
    <name type="common">roselle</name>
    <dbReference type="NCBI Taxonomy" id="183260"/>
    <lineage>
        <taxon>Eukaryota</taxon>
        <taxon>Viridiplantae</taxon>
        <taxon>Streptophyta</taxon>
        <taxon>Embryophyta</taxon>
        <taxon>Tracheophyta</taxon>
        <taxon>Spermatophyta</taxon>
        <taxon>Magnoliopsida</taxon>
        <taxon>eudicotyledons</taxon>
        <taxon>Gunneridae</taxon>
        <taxon>Pentapetalae</taxon>
        <taxon>rosids</taxon>
        <taxon>malvids</taxon>
        <taxon>Malvales</taxon>
        <taxon>Malvaceae</taxon>
        <taxon>Malvoideae</taxon>
        <taxon>Hibiscus</taxon>
    </lineage>
</organism>
<dbReference type="Proteomes" id="UP001396334">
    <property type="component" value="Unassembled WGS sequence"/>
</dbReference>
<evidence type="ECO:0000313" key="2">
    <source>
        <dbReference type="Proteomes" id="UP001396334"/>
    </source>
</evidence>